<dbReference type="EMBL" id="JXTC01000333">
    <property type="protein sequence ID" value="PON63821.1"/>
    <property type="molecule type" value="Genomic_DNA"/>
</dbReference>
<gene>
    <name evidence="8" type="ORF">TorRG33x02_275310</name>
</gene>
<accession>A0A2P5CS14</accession>
<keyword evidence="2" id="KW-0548">Nucleotidyltransferase</keyword>
<keyword evidence="5" id="KW-0378">Hydrolase</keyword>
<proteinExistence type="predicted"/>
<dbReference type="PANTHER" id="PTHR48475">
    <property type="entry name" value="RIBONUCLEASE H"/>
    <property type="match status" value="1"/>
</dbReference>
<feature type="domain" description="Reverse transcriptase RNase H-like" evidence="7">
    <location>
        <begin position="6"/>
        <end position="92"/>
    </location>
</feature>
<dbReference type="InterPro" id="IPR043502">
    <property type="entry name" value="DNA/RNA_pol_sf"/>
</dbReference>
<evidence type="ECO:0000256" key="4">
    <source>
        <dbReference type="ARBA" id="ARBA00022759"/>
    </source>
</evidence>
<keyword evidence="1" id="KW-0808">Transferase</keyword>
<evidence type="ECO:0000313" key="9">
    <source>
        <dbReference type="Proteomes" id="UP000237000"/>
    </source>
</evidence>
<evidence type="ECO:0000256" key="5">
    <source>
        <dbReference type="ARBA" id="ARBA00022801"/>
    </source>
</evidence>
<evidence type="ECO:0000256" key="2">
    <source>
        <dbReference type="ARBA" id="ARBA00022695"/>
    </source>
</evidence>
<evidence type="ECO:0000256" key="6">
    <source>
        <dbReference type="ARBA" id="ARBA00022918"/>
    </source>
</evidence>
<dbReference type="GO" id="GO:0016787">
    <property type="term" value="F:hydrolase activity"/>
    <property type="evidence" value="ECO:0007669"/>
    <property type="project" value="UniProtKB-KW"/>
</dbReference>
<dbReference type="Gene3D" id="3.10.20.370">
    <property type="match status" value="1"/>
</dbReference>
<keyword evidence="3" id="KW-0540">Nuclease</keyword>
<evidence type="ECO:0000259" key="7">
    <source>
        <dbReference type="Pfam" id="PF17917"/>
    </source>
</evidence>
<evidence type="ECO:0000256" key="3">
    <source>
        <dbReference type="ARBA" id="ARBA00022722"/>
    </source>
</evidence>
<organism evidence="8 9">
    <name type="scientific">Trema orientale</name>
    <name type="common">Charcoal tree</name>
    <name type="synonym">Celtis orientalis</name>
    <dbReference type="NCBI Taxonomy" id="63057"/>
    <lineage>
        <taxon>Eukaryota</taxon>
        <taxon>Viridiplantae</taxon>
        <taxon>Streptophyta</taxon>
        <taxon>Embryophyta</taxon>
        <taxon>Tracheophyta</taxon>
        <taxon>Spermatophyta</taxon>
        <taxon>Magnoliopsida</taxon>
        <taxon>eudicotyledons</taxon>
        <taxon>Gunneridae</taxon>
        <taxon>Pentapetalae</taxon>
        <taxon>rosids</taxon>
        <taxon>fabids</taxon>
        <taxon>Rosales</taxon>
        <taxon>Cannabaceae</taxon>
        <taxon>Trema</taxon>
    </lineage>
</organism>
<dbReference type="Proteomes" id="UP000237000">
    <property type="component" value="Unassembled WGS sequence"/>
</dbReference>
<dbReference type="SUPFAM" id="SSF56672">
    <property type="entry name" value="DNA/RNA polymerases"/>
    <property type="match status" value="1"/>
</dbReference>
<keyword evidence="6" id="KW-0695">RNA-directed DNA polymerase</keyword>
<reference evidence="9" key="1">
    <citation type="submission" date="2016-06" db="EMBL/GenBank/DDBJ databases">
        <title>Parallel loss of symbiosis genes in relatives of nitrogen-fixing non-legume Parasponia.</title>
        <authorList>
            <person name="Van Velzen R."/>
            <person name="Holmer R."/>
            <person name="Bu F."/>
            <person name="Rutten L."/>
            <person name="Van Zeijl A."/>
            <person name="Liu W."/>
            <person name="Santuari L."/>
            <person name="Cao Q."/>
            <person name="Sharma T."/>
            <person name="Shen D."/>
            <person name="Roswanjaya Y."/>
            <person name="Wardhani T."/>
            <person name="Kalhor M.S."/>
            <person name="Jansen J."/>
            <person name="Van den Hoogen J."/>
            <person name="Gungor B."/>
            <person name="Hartog M."/>
            <person name="Hontelez J."/>
            <person name="Verver J."/>
            <person name="Yang W.-C."/>
            <person name="Schijlen E."/>
            <person name="Repin R."/>
            <person name="Schilthuizen M."/>
            <person name="Schranz E."/>
            <person name="Heidstra R."/>
            <person name="Miyata K."/>
            <person name="Fedorova E."/>
            <person name="Kohlen W."/>
            <person name="Bisseling T."/>
            <person name="Smit S."/>
            <person name="Geurts R."/>
        </authorList>
    </citation>
    <scope>NUCLEOTIDE SEQUENCE [LARGE SCALE GENOMIC DNA]</scope>
    <source>
        <strain evidence="9">cv. RG33-2</strain>
    </source>
</reference>
<dbReference type="GO" id="GO:0004519">
    <property type="term" value="F:endonuclease activity"/>
    <property type="evidence" value="ECO:0007669"/>
    <property type="project" value="UniProtKB-KW"/>
</dbReference>
<dbReference type="InterPro" id="IPR041373">
    <property type="entry name" value="RT_RNaseH"/>
</dbReference>
<dbReference type="InParanoid" id="A0A2P5CS14"/>
<dbReference type="AlphaFoldDB" id="A0A2P5CS14"/>
<evidence type="ECO:0000313" key="8">
    <source>
        <dbReference type="EMBL" id="PON63821.1"/>
    </source>
</evidence>
<keyword evidence="4" id="KW-0255">Endonuclease</keyword>
<dbReference type="GO" id="GO:0003964">
    <property type="term" value="F:RNA-directed DNA polymerase activity"/>
    <property type="evidence" value="ECO:0007669"/>
    <property type="project" value="UniProtKB-KW"/>
</dbReference>
<sequence>MTAPLPNKELLVFLTASAEAIGVLIAQEQDEVEKPVYYLSRLLKGPEQNHSMADKLCTALMYAVQKLRHYMLTHKDKVTTNLDPIKLILQKPILTAKYAK</sequence>
<evidence type="ECO:0000256" key="1">
    <source>
        <dbReference type="ARBA" id="ARBA00022679"/>
    </source>
</evidence>
<comment type="caution">
    <text evidence="8">The sequence shown here is derived from an EMBL/GenBank/DDBJ whole genome shotgun (WGS) entry which is preliminary data.</text>
</comment>
<name>A0A2P5CS14_TREOI</name>
<protein>
    <recommendedName>
        <fullName evidence="7">Reverse transcriptase RNase H-like domain-containing protein</fullName>
    </recommendedName>
</protein>
<dbReference type="OrthoDB" id="1166095at2759"/>
<keyword evidence="9" id="KW-1185">Reference proteome</keyword>
<dbReference type="Pfam" id="PF17917">
    <property type="entry name" value="RT_RNaseH"/>
    <property type="match status" value="1"/>
</dbReference>
<dbReference type="PANTHER" id="PTHR48475:SF1">
    <property type="entry name" value="RNASE H TYPE-1 DOMAIN-CONTAINING PROTEIN"/>
    <property type="match status" value="1"/>
</dbReference>